<reference evidence="3 4" key="1">
    <citation type="submission" date="2017-03" db="EMBL/GenBank/DDBJ databases">
        <title>Isolation of Levoglucosan Utilizing Bacteria.</title>
        <authorList>
            <person name="Arya A.S."/>
        </authorList>
    </citation>
    <scope>NUCLEOTIDE SEQUENCE [LARGE SCALE GENOMIC DNA]</scope>
    <source>
        <strain evidence="3 4">MEC069</strain>
    </source>
</reference>
<dbReference type="InterPro" id="IPR006059">
    <property type="entry name" value="SBP"/>
</dbReference>
<dbReference type="SUPFAM" id="SSF53850">
    <property type="entry name" value="Periplasmic binding protein-like II"/>
    <property type="match status" value="1"/>
</dbReference>
<comment type="caution">
    <text evidence="3">The sequence shown here is derived from an EMBL/GenBank/DDBJ whole genome shotgun (WGS) entry which is preliminary data.</text>
</comment>
<evidence type="ECO:0000313" key="4">
    <source>
        <dbReference type="Proteomes" id="UP000298246"/>
    </source>
</evidence>
<name>A0A4Y8Q993_9BACL</name>
<dbReference type="Pfam" id="PF01547">
    <property type="entry name" value="SBP_bac_1"/>
    <property type="match status" value="1"/>
</dbReference>
<organism evidence="3 4">
    <name type="scientific">Paenibacillus athensensis</name>
    <dbReference type="NCBI Taxonomy" id="1967502"/>
    <lineage>
        <taxon>Bacteria</taxon>
        <taxon>Bacillati</taxon>
        <taxon>Bacillota</taxon>
        <taxon>Bacilli</taxon>
        <taxon>Bacillales</taxon>
        <taxon>Paenibacillaceae</taxon>
        <taxon>Paenibacillus</taxon>
    </lineage>
</organism>
<evidence type="ECO:0000313" key="3">
    <source>
        <dbReference type="EMBL" id="TFE91033.1"/>
    </source>
</evidence>
<feature type="region of interest" description="Disordered" evidence="1">
    <location>
        <begin position="24"/>
        <end position="59"/>
    </location>
</feature>
<sequence>MKMRKNLSVLTLVAVTMTLTLSACSSGNSTDTSSASPAPTATTEASAAPQASTGTPKDKVKPVTFSQYVNYDWFTALKWGDQPHTKWVQENLKININPVQANGAAANKLNAMIVSGELPDVIVLDRGKDVERLQQAGKLVALDPYLEKYPEFVKAVGEKNINMLRSADGKLYQLPNWFISGDKGNGNAAYIVEKKIYKALGSPKLETFDDLEAYLKMVKEKYPDVVPFDSGEMRDGADLQMVGMVYSGFGDNRTSSFISPGAGLQFGVPNGDKMTSIYEDPAFQGAVTYVSKLYREGLTSKDMFTQTRDQIGEKLNKGKIAVFAAYDSVTEGLGRTAHNNLRNADPEDGYITVWPFHAEGVDKNKVFPGGYSTLGWNVNVITTNAKDPEAIFAYYNWLVTPEAQNLYFFGPQGLYWDKLEDGVPVPNDAYINRDPKKYDEQHIGEFLWAGNTSYIDGTKGKREQALPEAAQDWTTVSQSTVSFKTSLNTTEFSNMDPDPKSDLGIIMQRLKDQYKNSLPKMIFAKSDDEVKSIIAQTSKEAQAMGYDKVLEFKSKVWQDNLKKLSGQ</sequence>
<dbReference type="Proteomes" id="UP000298246">
    <property type="component" value="Unassembled WGS sequence"/>
</dbReference>
<dbReference type="Gene3D" id="3.40.190.10">
    <property type="entry name" value="Periplasmic binding protein-like II"/>
    <property type="match status" value="2"/>
</dbReference>
<feature type="signal peptide" evidence="2">
    <location>
        <begin position="1"/>
        <end position="25"/>
    </location>
</feature>
<dbReference type="AlphaFoldDB" id="A0A4Y8Q993"/>
<gene>
    <name evidence="3" type="ORF">B5M42_03675</name>
</gene>
<dbReference type="PANTHER" id="PTHR43649:SF17">
    <property type="entry name" value="ABC TRANSPORTER SOLUTE BINDING PROTEIN-SUGAR TRANSPORT"/>
    <property type="match status" value="1"/>
</dbReference>
<proteinExistence type="predicted"/>
<evidence type="ECO:0000256" key="2">
    <source>
        <dbReference type="SAM" id="SignalP"/>
    </source>
</evidence>
<dbReference type="InterPro" id="IPR050490">
    <property type="entry name" value="Bact_solute-bd_prot1"/>
</dbReference>
<protein>
    <submittedName>
        <fullName evidence="3">ABC transporter substrate-binding protein</fullName>
    </submittedName>
</protein>
<feature type="chain" id="PRO_5039722383" evidence="2">
    <location>
        <begin position="26"/>
        <end position="567"/>
    </location>
</feature>
<dbReference type="EMBL" id="MYFO01000003">
    <property type="protein sequence ID" value="TFE91033.1"/>
    <property type="molecule type" value="Genomic_DNA"/>
</dbReference>
<accession>A0A4Y8Q993</accession>
<keyword evidence="4" id="KW-1185">Reference proteome</keyword>
<evidence type="ECO:0000256" key="1">
    <source>
        <dbReference type="SAM" id="MobiDB-lite"/>
    </source>
</evidence>
<feature type="compositionally biased region" description="Low complexity" evidence="1">
    <location>
        <begin position="24"/>
        <end position="53"/>
    </location>
</feature>
<dbReference type="PANTHER" id="PTHR43649">
    <property type="entry name" value="ARABINOSE-BINDING PROTEIN-RELATED"/>
    <property type="match status" value="1"/>
</dbReference>
<dbReference type="PROSITE" id="PS51257">
    <property type="entry name" value="PROKAR_LIPOPROTEIN"/>
    <property type="match status" value="1"/>
</dbReference>
<keyword evidence="2" id="KW-0732">Signal</keyword>